<name>A0A1C3V0H4_9HYPH</name>
<dbReference type="Proteomes" id="UP000199205">
    <property type="component" value="Unassembled WGS sequence"/>
</dbReference>
<proteinExistence type="predicted"/>
<dbReference type="EMBL" id="FMAF01000004">
    <property type="protein sequence ID" value="SCB21252.1"/>
    <property type="molecule type" value="Genomic_DNA"/>
</dbReference>
<evidence type="ECO:0000313" key="2">
    <source>
        <dbReference type="Proteomes" id="UP000199205"/>
    </source>
</evidence>
<sequence>MRSAGRFGDKWHIDRAIICPGWEESAARLIDVLLAELSRRTAEDSSAVGTVPLVEKACCRVPANAFQ</sequence>
<organism evidence="1 2">
    <name type="scientific">Rhizobium lusitanum</name>
    <dbReference type="NCBI Taxonomy" id="293958"/>
    <lineage>
        <taxon>Bacteria</taxon>
        <taxon>Pseudomonadati</taxon>
        <taxon>Pseudomonadota</taxon>
        <taxon>Alphaproteobacteria</taxon>
        <taxon>Hyphomicrobiales</taxon>
        <taxon>Rhizobiaceae</taxon>
        <taxon>Rhizobium/Agrobacterium group</taxon>
        <taxon>Rhizobium</taxon>
    </lineage>
</organism>
<accession>A0A1C3V0H4</accession>
<protein>
    <submittedName>
        <fullName evidence="1">Uncharacterized protein</fullName>
    </submittedName>
</protein>
<gene>
    <name evidence="1" type="ORF">GA0061101_1042</name>
</gene>
<evidence type="ECO:0000313" key="1">
    <source>
        <dbReference type="EMBL" id="SCB21252.1"/>
    </source>
</evidence>
<dbReference type="AlphaFoldDB" id="A0A1C3V0H4"/>
<reference evidence="1 2" key="1">
    <citation type="submission" date="2016-08" db="EMBL/GenBank/DDBJ databases">
        <authorList>
            <person name="Seilhamer J.J."/>
        </authorList>
    </citation>
    <scope>NUCLEOTIDE SEQUENCE [LARGE SCALE GENOMIC DNA]</scope>
    <source>
        <strain evidence="1 2">P1-7</strain>
    </source>
</reference>